<keyword evidence="5" id="KW-0648">Protein biosynthesis</keyword>
<dbReference type="HAMAP" id="MF_00100_B">
    <property type="entry name" value="IF_2_B"/>
    <property type="match status" value="1"/>
</dbReference>
<comment type="similarity">
    <text evidence="2">Belongs to the TRAFAC class translation factor GTPase superfamily. Classic translation factor GTPase family. IF-2 subfamily.</text>
</comment>
<dbReference type="InterPro" id="IPR023115">
    <property type="entry name" value="TIF_IF2_dom3"/>
</dbReference>
<gene>
    <name evidence="12" type="ORF">DFH94DRAFT_65470</name>
</gene>
<dbReference type="EMBL" id="WHVB01000011">
    <property type="protein sequence ID" value="KAF8478651.1"/>
    <property type="molecule type" value="Genomic_DNA"/>
</dbReference>
<evidence type="ECO:0000256" key="10">
    <source>
        <dbReference type="SAM" id="MobiDB-lite"/>
    </source>
</evidence>
<dbReference type="Gene3D" id="3.40.50.10050">
    <property type="entry name" value="Translation initiation factor IF- 2, domain 3"/>
    <property type="match status" value="1"/>
</dbReference>
<feature type="region of interest" description="Disordered" evidence="10">
    <location>
        <begin position="22"/>
        <end position="177"/>
    </location>
</feature>
<organism evidence="12 13">
    <name type="scientific">Russula ochroleuca</name>
    <dbReference type="NCBI Taxonomy" id="152965"/>
    <lineage>
        <taxon>Eukaryota</taxon>
        <taxon>Fungi</taxon>
        <taxon>Dikarya</taxon>
        <taxon>Basidiomycota</taxon>
        <taxon>Agaricomycotina</taxon>
        <taxon>Agaricomycetes</taxon>
        <taxon>Russulales</taxon>
        <taxon>Russulaceae</taxon>
        <taxon>Russula</taxon>
    </lineage>
</organism>
<dbReference type="GO" id="GO:0003743">
    <property type="term" value="F:translation initiation factor activity"/>
    <property type="evidence" value="ECO:0007669"/>
    <property type="project" value="UniProtKB-KW"/>
</dbReference>
<dbReference type="NCBIfam" id="TIGR00231">
    <property type="entry name" value="small_GTP"/>
    <property type="match status" value="1"/>
</dbReference>
<comment type="subcellular location">
    <subcellularLocation>
        <location evidence="1">Mitochondrion</location>
    </subcellularLocation>
</comment>
<reference evidence="12" key="1">
    <citation type="submission" date="2019-10" db="EMBL/GenBank/DDBJ databases">
        <authorList>
            <consortium name="DOE Joint Genome Institute"/>
            <person name="Kuo A."/>
            <person name="Miyauchi S."/>
            <person name="Kiss E."/>
            <person name="Drula E."/>
            <person name="Kohler A."/>
            <person name="Sanchez-Garcia M."/>
            <person name="Andreopoulos B."/>
            <person name="Barry K.W."/>
            <person name="Bonito G."/>
            <person name="Buee M."/>
            <person name="Carver A."/>
            <person name="Chen C."/>
            <person name="Cichocki N."/>
            <person name="Clum A."/>
            <person name="Culley D."/>
            <person name="Crous P.W."/>
            <person name="Fauchery L."/>
            <person name="Girlanda M."/>
            <person name="Hayes R."/>
            <person name="Keri Z."/>
            <person name="LaButti K."/>
            <person name="Lipzen A."/>
            <person name="Lombard V."/>
            <person name="Magnuson J."/>
            <person name="Maillard F."/>
            <person name="Morin E."/>
            <person name="Murat C."/>
            <person name="Nolan M."/>
            <person name="Ohm R."/>
            <person name="Pangilinan J."/>
            <person name="Pereira M."/>
            <person name="Perotto S."/>
            <person name="Peter M."/>
            <person name="Riley R."/>
            <person name="Sitrit Y."/>
            <person name="Stielow B."/>
            <person name="Szollosi G."/>
            <person name="Zifcakova L."/>
            <person name="Stursova M."/>
            <person name="Spatafora J.W."/>
            <person name="Tedersoo L."/>
            <person name="Vaario L.-M."/>
            <person name="Yamada A."/>
            <person name="Yan M."/>
            <person name="Wang P."/>
            <person name="Xu J."/>
            <person name="Bruns T."/>
            <person name="Baldrian P."/>
            <person name="Vilgalys R."/>
            <person name="Henrissat B."/>
            <person name="Grigoriev I.V."/>
            <person name="Hibbett D."/>
            <person name="Nagy L.G."/>
            <person name="Martin F.M."/>
        </authorList>
    </citation>
    <scope>NUCLEOTIDE SEQUENCE</scope>
    <source>
        <strain evidence="12">Prilba</strain>
    </source>
</reference>
<dbReference type="FunFam" id="3.40.50.10050:FF:000001">
    <property type="entry name" value="Translation initiation factor IF-2"/>
    <property type="match status" value="1"/>
</dbReference>
<keyword evidence="8" id="KW-0342">GTP-binding</keyword>
<dbReference type="InterPro" id="IPR005225">
    <property type="entry name" value="Small_GTP-bd"/>
</dbReference>
<keyword evidence="6" id="KW-0809">Transit peptide</keyword>
<dbReference type="PROSITE" id="PS51722">
    <property type="entry name" value="G_TR_2"/>
    <property type="match status" value="1"/>
</dbReference>
<evidence type="ECO:0000256" key="4">
    <source>
        <dbReference type="ARBA" id="ARBA00022741"/>
    </source>
</evidence>
<dbReference type="InterPro" id="IPR036925">
    <property type="entry name" value="TIF_IF2_dom3_sf"/>
</dbReference>
<name>A0A9P5T7C1_9AGAM</name>
<dbReference type="GO" id="GO:0005525">
    <property type="term" value="F:GTP binding"/>
    <property type="evidence" value="ECO:0007669"/>
    <property type="project" value="UniProtKB-KW"/>
</dbReference>
<dbReference type="FunFam" id="2.40.30.10:FF:000008">
    <property type="entry name" value="Translation initiation factor IF-2"/>
    <property type="match status" value="1"/>
</dbReference>
<feature type="compositionally biased region" description="Basic and acidic residues" evidence="10">
    <location>
        <begin position="93"/>
        <end position="105"/>
    </location>
</feature>
<feature type="compositionally biased region" description="Low complexity" evidence="10">
    <location>
        <begin position="31"/>
        <end position="49"/>
    </location>
</feature>
<dbReference type="Gene3D" id="3.40.50.300">
    <property type="entry name" value="P-loop containing nucleotide triphosphate hydrolases"/>
    <property type="match status" value="1"/>
</dbReference>
<dbReference type="Pfam" id="PF22042">
    <property type="entry name" value="EF-G_D2"/>
    <property type="match status" value="1"/>
</dbReference>
<dbReference type="InterPro" id="IPR009000">
    <property type="entry name" value="Transl_B-barrel_sf"/>
</dbReference>
<dbReference type="SUPFAM" id="SSF52156">
    <property type="entry name" value="Initiation factor IF2/eIF5b, domain 3"/>
    <property type="match status" value="1"/>
</dbReference>
<reference evidence="12" key="2">
    <citation type="journal article" date="2020" name="Nat. Commun.">
        <title>Large-scale genome sequencing of mycorrhizal fungi provides insights into the early evolution of symbiotic traits.</title>
        <authorList>
            <person name="Miyauchi S."/>
            <person name="Kiss E."/>
            <person name="Kuo A."/>
            <person name="Drula E."/>
            <person name="Kohler A."/>
            <person name="Sanchez-Garcia M."/>
            <person name="Morin E."/>
            <person name="Andreopoulos B."/>
            <person name="Barry K.W."/>
            <person name="Bonito G."/>
            <person name="Buee M."/>
            <person name="Carver A."/>
            <person name="Chen C."/>
            <person name="Cichocki N."/>
            <person name="Clum A."/>
            <person name="Culley D."/>
            <person name="Crous P.W."/>
            <person name="Fauchery L."/>
            <person name="Girlanda M."/>
            <person name="Hayes R.D."/>
            <person name="Keri Z."/>
            <person name="LaButti K."/>
            <person name="Lipzen A."/>
            <person name="Lombard V."/>
            <person name="Magnuson J."/>
            <person name="Maillard F."/>
            <person name="Murat C."/>
            <person name="Nolan M."/>
            <person name="Ohm R.A."/>
            <person name="Pangilinan J."/>
            <person name="Pereira M.F."/>
            <person name="Perotto S."/>
            <person name="Peter M."/>
            <person name="Pfister S."/>
            <person name="Riley R."/>
            <person name="Sitrit Y."/>
            <person name="Stielow J.B."/>
            <person name="Szollosi G."/>
            <person name="Zifcakova L."/>
            <person name="Stursova M."/>
            <person name="Spatafora J.W."/>
            <person name="Tedersoo L."/>
            <person name="Vaario L.M."/>
            <person name="Yamada A."/>
            <person name="Yan M."/>
            <person name="Wang P."/>
            <person name="Xu J."/>
            <person name="Bruns T."/>
            <person name="Baldrian P."/>
            <person name="Vilgalys R."/>
            <person name="Dunand C."/>
            <person name="Henrissat B."/>
            <person name="Grigoriev I.V."/>
            <person name="Hibbett D."/>
            <person name="Nagy L.G."/>
            <person name="Martin F.M."/>
        </authorList>
    </citation>
    <scope>NUCLEOTIDE SEQUENCE</scope>
    <source>
        <strain evidence="12">Prilba</strain>
    </source>
</reference>
<dbReference type="CDD" id="cd03692">
    <property type="entry name" value="mtIF2_IVc"/>
    <property type="match status" value="1"/>
</dbReference>
<keyword evidence="13" id="KW-1185">Reference proteome</keyword>
<feature type="compositionally biased region" description="Basic and acidic residues" evidence="10">
    <location>
        <begin position="201"/>
        <end position="233"/>
    </location>
</feature>
<evidence type="ECO:0000313" key="13">
    <source>
        <dbReference type="Proteomes" id="UP000759537"/>
    </source>
</evidence>
<evidence type="ECO:0000256" key="9">
    <source>
        <dbReference type="ARBA" id="ARBA00044200"/>
    </source>
</evidence>
<protein>
    <recommendedName>
        <fullName evidence="9">Translation initiation factor IF-2, mitochondrial</fullName>
    </recommendedName>
</protein>
<dbReference type="PRINTS" id="PR00315">
    <property type="entry name" value="ELONGATNFCT"/>
</dbReference>
<dbReference type="Pfam" id="PF11987">
    <property type="entry name" value="IF-2"/>
    <property type="match status" value="1"/>
</dbReference>
<proteinExistence type="inferred from homology"/>
<dbReference type="Gene3D" id="2.40.30.10">
    <property type="entry name" value="Translation factors"/>
    <property type="match status" value="2"/>
</dbReference>
<dbReference type="OrthoDB" id="361630at2759"/>
<evidence type="ECO:0000256" key="5">
    <source>
        <dbReference type="ARBA" id="ARBA00022917"/>
    </source>
</evidence>
<dbReference type="PANTHER" id="PTHR43381">
    <property type="entry name" value="TRANSLATION INITIATION FACTOR IF-2-RELATED"/>
    <property type="match status" value="1"/>
</dbReference>
<dbReference type="Proteomes" id="UP000759537">
    <property type="component" value="Unassembled WGS sequence"/>
</dbReference>
<accession>A0A9P5T7C1</accession>
<keyword evidence="3" id="KW-0396">Initiation factor</keyword>
<evidence type="ECO:0000259" key="11">
    <source>
        <dbReference type="PROSITE" id="PS51722"/>
    </source>
</evidence>
<evidence type="ECO:0000256" key="3">
    <source>
        <dbReference type="ARBA" id="ARBA00022540"/>
    </source>
</evidence>
<dbReference type="GO" id="GO:0003924">
    <property type="term" value="F:GTPase activity"/>
    <property type="evidence" value="ECO:0007669"/>
    <property type="project" value="InterPro"/>
</dbReference>
<dbReference type="AlphaFoldDB" id="A0A9P5T7C1"/>
<comment type="caution">
    <text evidence="12">The sequence shown here is derived from an EMBL/GenBank/DDBJ whole genome shotgun (WGS) entry which is preliminary data.</text>
</comment>
<evidence type="ECO:0000256" key="1">
    <source>
        <dbReference type="ARBA" id="ARBA00004173"/>
    </source>
</evidence>
<evidence type="ECO:0000256" key="6">
    <source>
        <dbReference type="ARBA" id="ARBA00022946"/>
    </source>
</evidence>
<dbReference type="NCBIfam" id="TIGR00487">
    <property type="entry name" value="IF-2"/>
    <property type="match status" value="1"/>
</dbReference>
<dbReference type="InterPro" id="IPR000795">
    <property type="entry name" value="T_Tr_GTP-bd_dom"/>
</dbReference>
<keyword evidence="7" id="KW-0496">Mitochondrion</keyword>
<dbReference type="CDD" id="cd01887">
    <property type="entry name" value="IF2_eIF5B"/>
    <property type="match status" value="1"/>
</dbReference>
<evidence type="ECO:0000256" key="7">
    <source>
        <dbReference type="ARBA" id="ARBA00023128"/>
    </source>
</evidence>
<dbReference type="InterPro" id="IPR015760">
    <property type="entry name" value="TIF_IF2"/>
</dbReference>
<dbReference type="Pfam" id="PF00009">
    <property type="entry name" value="GTP_EFTU"/>
    <property type="match status" value="1"/>
</dbReference>
<feature type="region of interest" description="Disordered" evidence="10">
    <location>
        <begin position="201"/>
        <end position="248"/>
    </location>
</feature>
<dbReference type="FunFam" id="3.40.50.300:FF:000019">
    <property type="entry name" value="Translation initiation factor IF-2"/>
    <property type="match status" value="1"/>
</dbReference>
<evidence type="ECO:0000256" key="2">
    <source>
        <dbReference type="ARBA" id="ARBA00007733"/>
    </source>
</evidence>
<evidence type="ECO:0000313" key="12">
    <source>
        <dbReference type="EMBL" id="KAF8478651.1"/>
    </source>
</evidence>
<keyword evidence="4" id="KW-0547">Nucleotide-binding</keyword>
<dbReference type="InterPro" id="IPR000178">
    <property type="entry name" value="TF_IF2_bacterial-like"/>
</dbReference>
<dbReference type="SUPFAM" id="SSF52540">
    <property type="entry name" value="P-loop containing nucleoside triphosphate hydrolases"/>
    <property type="match status" value="1"/>
</dbReference>
<dbReference type="InterPro" id="IPR053905">
    <property type="entry name" value="EF-G-like_DII"/>
</dbReference>
<dbReference type="GO" id="GO:0005739">
    <property type="term" value="C:mitochondrion"/>
    <property type="evidence" value="ECO:0007669"/>
    <property type="project" value="UniProtKB-SubCell"/>
</dbReference>
<evidence type="ECO:0000256" key="8">
    <source>
        <dbReference type="ARBA" id="ARBA00023134"/>
    </source>
</evidence>
<feature type="domain" description="Tr-type G" evidence="11">
    <location>
        <begin position="339"/>
        <end position="513"/>
    </location>
</feature>
<dbReference type="PANTHER" id="PTHR43381:SF20">
    <property type="entry name" value="TRANSLATION INITIATION FACTOR IF-2, MITOCHONDRIAL"/>
    <property type="match status" value="1"/>
</dbReference>
<dbReference type="SUPFAM" id="SSF50447">
    <property type="entry name" value="Translation proteins"/>
    <property type="match status" value="2"/>
</dbReference>
<feature type="compositionally biased region" description="Basic and acidic residues" evidence="10">
    <location>
        <begin position="158"/>
        <end position="177"/>
    </location>
</feature>
<sequence>MHSRSRHALPRLREAIGTRVATIATKPAPLPTHNTTTPSTLSTNRSPPNLRKWERPEGFPQRFPDFGSPSSRTAPSAGTFRERHSRGPAGEVQEGRHNHRPEHSRTAFSGQTKWKRDIPFPRPAAGSERFSRDSAPRPSKSVVHSFPSPRTAARSRQATRDRALPTEKVRFTSEEQFHVEPTFDGDVSISGYARETLREGKVRRSKIGHKERGSLRRAFRDDDLPSQNRDRHSPAKTHAQNSKSKGKLKTLSKTQVEVFIPSIVSVGNLARIIGVPLGKLQRKMRQAGMAEEASYDHVLTSEYAVLLAHEFNRNPVVNDEAAFDIYPPPPPVDASTVPLRPPIVTIMGHVDHGKTTLLDTLRSASVAKGEAGGITQHIGAFSVFVPNAVGPQNITFLDTPGHAAFSAMRARGADVTDIVVLVVAADDGVRPQTKEVIQLVQKDPDVQLIVAINKVDKPGINISNVHNALLVEGIQLEAMGGDIPSVEISGLTGQGLDQLMETITAVAEMQDLRANHEGQVCGRIIESKLQKGLGHVATVLLLRGSLKLGAHLIAGATQAKVRVMTDSTGSPVKVAVPGMAVTVSGWKELPGAGDEVLEGSEHDVKKAVANRLRKAEEQVMMIDIDAINTQRRLEREQKEREEADQPAVIPEAEAVKPRELRLIIKGDVSGSVEALVGAVQYIGNEKAQVNIVSTGVGEITETDIMLAKTSESMIVAFSVPVPRSTTVAAGMHNVPVFSSKIIYQVVEDIRERVTSLLPTLYEKRISGEASVLQTFDIKLDGRRTKTIAGCRVTKGIVEKNKKVQVVRDGEVIHEGRLDTFRHMKTDITNASKGTECGVSLESFGDLRKDDVIQVYSDVELPKVL</sequence>
<dbReference type="InterPro" id="IPR027417">
    <property type="entry name" value="P-loop_NTPase"/>
</dbReference>